<evidence type="ECO:0000313" key="9">
    <source>
        <dbReference type="Proteomes" id="UP000243799"/>
    </source>
</evidence>
<keyword evidence="3 6" id="KW-0812">Transmembrane</keyword>
<evidence type="ECO:0000256" key="6">
    <source>
        <dbReference type="SAM" id="Phobius"/>
    </source>
</evidence>
<evidence type="ECO:0000256" key="1">
    <source>
        <dbReference type="ARBA" id="ARBA00004651"/>
    </source>
</evidence>
<dbReference type="PANTHER" id="PTHR36115">
    <property type="entry name" value="PROLINE-RICH ANTIGEN HOMOLOG-RELATED"/>
    <property type="match status" value="1"/>
</dbReference>
<comment type="subcellular location">
    <subcellularLocation>
        <location evidence="1">Cell membrane</location>
        <topology evidence="1">Multi-pass membrane protein</topology>
    </subcellularLocation>
</comment>
<proteinExistence type="predicted"/>
<evidence type="ECO:0000259" key="7">
    <source>
        <dbReference type="Pfam" id="PF06271"/>
    </source>
</evidence>
<dbReference type="InterPro" id="IPR010432">
    <property type="entry name" value="RDD"/>
</dbReference>
<feature type="domain" description="RDD" evidence="7">
    <location>
        <begin position="10"/>
        <end position="121"/>
    </location>
</feature>
<dbReference type="GO" id="GO:0005886">
    <property type="term" value="C:plasma membrane"/>
    <property type="evidence" value="ECO:0007669"/>
    <property type="project" value="UniProtKB-SubCell"/>
</dbReference>
<dbReference type="Proteomes" id="UP000243799">
    <property type="component" value="Unassembled WGS sequence"/>
</dbReference>
<dbReference type="InterPro" id="IPR051791">
    <property type="entry name" value="Pra-immunoreactive"/>
</dbReference>
<organism evidence="8 9">
    <name type="scientific">Amycolatopsis marina</name>
    <dbReference type="NCBI Taxonomy" id="490629"/>
    <lineage>
        <taxon>Bacteria</taxon>
        <taxon>Bacillati</taxon>
        <taxon>Actinomycetota</taxon>
        <taxon>Actinomycetes</taxon>
        <taxon>Pseudonocardiales</taxon>
        <taxon>Pseudonocardiaceae</taxon>
        <taxon>Amycolatopsis</taxon>
    </lineage>
</organism>
<sequence>MPKEGVGSAAGGGRRFLALAIDLAMASLLTTLFIRPDFSDPAVMQGFNLWAGAVWALITIVPVAFFGLTPGMLALGIRVGRLDGASSVGLWRAVVRGALTFLIIPAAVRNPDARGWHDRLTGTVVVRLR</sequence>
<dbReference type="STRING" id="490629.SAMN05216266_12811"/>
<gene>
    <name evidence="8" type="ORF">SAMN05216266_12811</name>
</gene>
<feature type="transmembrane region" description="Helical" evidence="6">
    <location>
        <begin position="54"/>
        <end position="77"/>
    </location>
</feature>
<accession>A0A1I1CG74</accession>
<keyword evidence="9" id="KW-1185">Reference proteome</keyword>
<name>A0A1I1CG74_9PSEU</name>
<evidence type="ECO:0000256" key="2">
    <source>
        <dbReference type="ARBA" id="ARBA00022475"/>
    </source>
</evidence>
<keyword evidence="4 6" id="KW-1133">Transmembrane helix</keyword>
<dbReference type="AlphaFoldDB" id="A0A1I1CG74"/>
<keyword evidence="5 6" id="KW-0472">Membrane</keyword>
<evidence type="ECO:0000313" key="8">
    <source>
        <dbReference type="EMBL" id="SFB61467.1"/>
    </source>
</evidence>
<feature type="transmembrane region" description="Helical" evidence="6">
    <location>
        <begin position="89"/>
        <end position="108"/>
    </location>
</feature>
<keyword evidence="2" id="KW-1003">Cell membrane</keyword>
<evidence type="ECO:0000256" key="4">
    <source>
        <dbReference type="ARBA" id="ARBA00022989"/>
    </source>
</evidence>
<dbReference type="PANTHER" id="PTHR36115:SF6">
    <property type="entry name" value="PROLINE-RICH ANTIGEN HOMOLOG"/>
    <property type="match status" value="1"/>
</dbReference>
<protein>
    <submittedName>
        <fullName evidence="8">RDD family protein</fullName>
    </submittedName>
</protein>
<evidence type="ECO:0000256" key="3">
    <source>
        <dbReference type="ARBA" id="ARBA00022692"/>
    </source>
</evidence>
<dbReference type="EMBL" id="FOKG01000028">
    <property type="protein sequence ID" value="SFB61467.1"/>
    <property type="molecule type" value="Genomic_DNA"/>
</dbReference>
<reference evidence="9" key="1">
    <citation type="submission" date="2016-10" db="EMBL/GenBank/DDBJ databases">
        <authorList>
            <person name="Varghese N."/>
            <person name="Submissions S."/>
        </authorList>
    </citation>
    <scope>NUCLEOTIDE SEQUENCE [LARGE SCALE GENOMIC DNA]</scope>
    <source>
        <strain evidence="9">CGMCC 4.3568</strain>
    </source>
</reference>
<feature type="transmembrane region" description="Helical" evidence="6">
    <location>
        <begin position="16"/>
        <end position="34"/>
    </location>
</feature>
<dbReference type="Pfam" id="PF06271">
    <property type="entry name" value="RDD"/>
    <property type="match status" value="1"/>
</dbReference>
<evidence type="ECO:0000256" key="5">
    <source>
        <dbReference type="ARBA" id="ARBA00023136"/>
    </source>
</evidence>